<accession>A0ABQ1P6K9</accession>
<evidence type="ECO:0000256" key="5">
    <source>
        <dbReference type="SAM" id="MobiDB-lite"/>
    </source>
</evidence>
<name>A0ABQ1P6K9_9ENTE</name>
<comment type="caution">
    <text evidence="9">The sequence shown here is derived from an EMBL/GenBank/DDBJ whole genome shotgun (WGS) entry which is preliminary data.</text>
</comment>
<sequence length="112" mass="11993">MRKNVLFALFSVLFVGVLFSTVPVLAETGVGGQVNTEGKITFYETETSSSESQPPQQSSSETAASEQAVAKPVGKLPSTGELVKNYGLIGGGLLLLILLVFLYKKRQKKEAQ</sequence>
<feature type="region of interest" description="Disordered" evidence="5">
    <location>
        <begin position="44"/>
        <end position="72"/>
    </location>
</feature>
<feature type="domain" description="Gram-positive cocci surface proteins LPxTG" evidence="8">
    <location>
        <begin position="76"/>
        <end position="112"/>
    </location>
</feature>
<evidence type="ECO:0000259" key="8">
    <source>
        <dbReference type="PROSITE" id="PS50847"/>
    </source>
</evidence>
<feature type="transmembrane region" description="Helical" evidence="6">
    <location>
        <begin position="86"/>
        <end position="103"/>
    </location>
</feature>
<dbReference type="NCBIfam" id="TIGR01167">
    <property type="entry name" value="LPXTG_anchor"/>
    <property type="match status" value="1"/>
</dbReference>
<dbReference type="PROSITE" id="PS50847">
    <property type="entry name" value="GRAM_POS_ANCHORING"/>
    <property type="match status" value="1"/>
</dbReference>
<evidence type="ECO:0000256" key="7">
    <source>
        <dbReference type="SAM" id="SignalP"/>
    </source>
</evidence>
<keyword evidence="1" id="KW-0134">Cell wall</keyword>
<evidence type="ECO:0000256" key="1">
    <source>
        <dbReference type="ARBA" id="ARBA00022512"/>
    </source>
</evidence>
<dbReference type="Pfam" id="PF00746">
    <property type="entry name" value="Gram_pos_anchor"/>
    <property type="match status" value="1"/>
</dbReference>
<feature type="signal peptide" evidence="7">
    <location>
        <begin position="1"/>
        <end position="26"/>
    </location>
</feature>
<feature type="chain" id="PRO_5046378277" description="Gram-positive cocci surface proteins LPxTG domain-containing protein" evidence="7">
    <location>
        <begin position="27"/>
        <end position="112"/>
    </location>
</feature>
<reference evidence="10" key="1">
    <citation type="journal article" date="2019" name="Int. J. Syst. Evol. Microbiol.">
        <title>The Global Catalogue of Microorganisms (GCM) 10K type strain sequencing project: providing services to taxonomists for standard genome sequencing and annotation.</title>
        <authorList>
            <consortium name="The Broad Institute Genomics Platform"/>
            <consortium name="The Broad Institute Genome Sequencing Center for Infectious Disease"/>
            <person name="Wu L."/>
            <person name="Ma J."/>
        </authorList>
    </citation>
    <scope>NUCLEOTIDE SEQUENCE [LARGE SCALE GENOMIC DNA]</scope>
    <source>
        <strain evidence="10">CGMCC 1.15942</strain>
    </source>
</reference>
<evidence type="ECO:0000256" key="2">
    <source>
        <dbReference type="ARBA" id="ARBA00022525"/>
    </source>
</evidence>
<keyword evidence="6" id="KW-0472">Membrane</keyword>
<dbReference type="Proteomes" id="UP000630615">
    <property type="component" value="Unassembled WGS sequence"/>
</dbReference>
<feature type="compositionally biased region" description="Low complexity" evidence="5">
    <location>
        <begin position="44"/>
        <end position="68"/>
    </location>
</feature>
<keyword evidence="4" id="KW-0572">Peptidoglycan-anchor</keyword>
<evidence type="ECO:0000256" key="4">
    <source>
        <dbReference type="ARBA" id="ARBA00023088"/>
    </source>
</evidence>
<organism evidence="9 10">
    <name type="scientific">Enterococcus wangshanyuanii</name>
    <dbReference type="NCBI Taxonomy" id="2005703"/>
    <lineage>
        <taxon>Bacteria</taxon>
        <taxon>Bacillati</taxon>
        <taxon>Bacillota</taxon>
        <taxon>Bacilli</taxon>
        <taxon>Lactobacillales</taxon>
        <taxon>Enterococcaceae</taxon>
        <taxon>Enterococcus</taxon>
    </lineage>
</organism>
<keyword evidence="10" id="KW-1185">Reference proteome</keyword>
<dbReference type="RefSeq" id="WP_088270306.1">
    <property type="nucleotide sequence ID" value="NZ_BMKI01000004.1"/>
</dbReference>
<dbReference type="EMBL" id="BMKI01000004">
    <property type="protein sequence ID" value="GGC91114.1"/>
    <property type="molecule type" value="Genomic_DNA"/>
</dbReference>
<evidence type="ECO:0000256" key="6">
    <source>
        <dbReference type="SAM" id="Phobius"/>
    </source>
</evidence>
<gene>
    <name evidence="9" type="ORF">GCM10011573_20910</name>
</gene>
<proteinExistence type="predicted"/>
<evidence type="ECO:0000256" key="3">
    <source>
        <dbReference type="ARBA" id="ARBA00022729"/>
    </source>
</evidence>
<keyword evidence="2" id="KW-0964">Secreted</keyword>
<evidence type="ECO:0000313" key="9">
    <source>
        <dbReference type="EMBL" id="GGC91114.1"/>
    </source>
</evidence>
<keyword evidence="3 7" id="KW-0732">Signal</keyword>
<keyword evidence="6" id="KW-1133">Transmembrane helix</keyword>
<protein>
    <recommendedName>
        <fullName evidence="8">Gram-positive cocci surface proteins LPxTG domain-containing protein</fullName>
    </recommendedName>
</protein>
<keyword evidence="6" id="KW-0812">Transmembrane</keyword>
<dbReference type="InterPro" id="IPR019931">
    <property type="entry name" value="LPXTG_anchor"/>
</dbReference>
<evidence type="ECO:0000313" key="10">
    <source>
        <dbReference type="Proteomes" id="UP000630615"/>
    </source>
</evidence>